<organism evidence="4 5">
    <name type="scientific">Salinisphaera dokdonensis CL-ES53</name>
    <dbReference type="NCBI Taxonomy" id="1304272"/>
    <lineage>
        <taxon>Bacteria</taxon>
        <taxon>Pseudomonadati</taxon>
        <taxon>Pseudomonadota</taxon>
        <taxon>Gammaproteobacteria</taxon>
        <taxon>Salinisphaerales</taxon>
        <taxon>Salinisphaeraceae</taxon>
        <taxon>Salinisphaera</taxon>
    </lineage>
</organism>
<feature type="compositionally biased region" description="Low complexity" evidence="1">
    <location>
        <begin position="135"/>
        <end position="160"/>
    </location>
</feature>
<evidence type="ECO:0000313" key="5">
    <source>
        <dbReference type="Proteomes" id="UP001460888"/>
    </source>
</evidence>
<feature type="region of interest" description="Disordered" evidence="1">
    <location>
        <begin position="1"/>
        <end position="41"/>
    </location>
</feature>
<feature type="region of interest" description="Disordered" evidence="1">
    <location>
        <begin position="127"/>
        <end position="174"/>
    </location>
</feature>
<gene>
    <name evidence="4" type="ORF">SADO_09202</name>
</gene>
<feature type="region of interest" description="Disordered" evidence="1">
    <location>
        <begin position="81"/>
        <end position="111"/>
    </location>
</feature>
<feature type="compositionally biased region" description="Basic residues" evidence="1">
    <location>
        <begin position="16"/>
        <end position="35"/>
    </location>
</feature>
<dbReference type="InterPro" id="IPR007730">
    <property type="entry name" value="SPOR-like_dom"/>
</dbReference>
<reference evidence="4 5" key="1">
    <citation type="submission" date="2013-03" db="EMBL/GenBank/DDBJ databases">
        <title>Salinisphaera dokdonensis CL-ES53 Genome Sequencing.</title>
        <authorList>
            <person name="Li C."/>
            <person name="Lai Q."/>
            <person name="Shao Z."/>
        </authorList>
    </citation>
    <scope>NUCLEOTIDE SEQUENCE [LARGE SCALE GENOMIC DNA]</scope>
    <source>
        <strain evidence="4 5">CL-ES53</strain>
    </source>
</reference>
<proteinExistence type="predicted"/>
<dbReference type="SUPFAM" id="SSF110997">
    <property type="entry name" value="Sporulation related repeat"/>
    <property type="match status" value="1"/>
</dbReference>
<evidence type="ECO:0000259" key="3">
    <source>
        <dbReference type="PROSITE" id="PS51724"/>
    </source>
</evidence>
<evidence type="ECO:0000256" key="2">
    <source>
        <dbReference type="SAM" id="Phobius"/>
    </source>
</evidence>
<dbReference type="Gene3D" id="3.30.70.1070">
    <property type="entry name" value="Sporulation related repeat"/>
    <property type="match status" value="1"/>
</dbReference>
<evidence type="ECO:0000256" key="1">
    <source>
        <dbReference type="SAM" id="MobiDB-lite"/>
    </source>
</evidence>
<dbReference type="PROSITE" id="PS51724">
    <property type="entry name" value="SPOR"/>
    <property type="match status" value="1"/>
</dbReference>
<feature type="transmembrane region" description="Helical" evidence="2">
    <location>
        <begin position="45"/>
        <end position="66"/>
    </location>
</feature>
<feature type="domain" description="SPOR" evidence="3">
    <location>
        <begin position="169"/>
        <end position="248"/>
    </location>
</feature>
<keyword evidence="2" id="KW-0812">Transmembrane</keyword>
<keyword evidence="5" id="KW-1185">Reference proteome</keyword>
<dbReference type="RefSeq" id="WP_353110911.1">
    <property type="nucleotide sequence ID" value="NZ_APND01000002.1"/>
</dbReference>
<protein>
    <recommendedName>
        <fullName evidence="3">SPOR domain-containing protein</fullName>
    </recommendedName>
</protein>
<dbReference type="Pfam" id="PF05036">
    <property type="entry name" value="SPOR"/>
    <property type="match status" value="1"/>
</dbReference>
<keyword evidence="2" id="KW-1133">Transmembrane helix</keyword>
<comment type="caution">
    <text evidence="4">The sequence shown here is derived from an EMBL/GenBank/DDBJ whole genome shotgun (WGS) entry which is preliminary data.</text>
</comment>
<keyword evidence="2" id="KW-0472">Membrane</keyword>
<dbReference type="EMBL" id="APND01000002">
    <property type="protein sequence ID" value="MES1929423.1"/>
    <property type="molecule type" value="Genomic_DNA"/>
</dbReference>
<name>A0ABV2B206_9GAMM</name>
<accession>A0ABV2B206</accession>
<dbReference type="Proteomes" id="UP001460888">
    <property type="component" value="Unassembled WGS sequence"/>
</dbReference>
<sequence length="250" mass="27154">MARDYSSRPSSSPSKNGKRKPTRRKPAAKPTKSRQTKTGGGPPGWVWMICGLCIGLTVAAGFYVFARPGGTLAREQVEIATPQAASNEDKSKAAENEQPAEPAKPKEEPRFSFYKMLPNYEVVIPEEEYPERETSSSSSSSSSTASSAGPAPAPETETPSKPQPTTPKVDEPGSYIIQAGSFSTHKDADRRKAELGLLGLAARIVEVDLPSGKTVYRVQSDTIGSSNELNRMLKRLRENRIDTLVMRAKK</sequence>
<evidence type="ECO:0000313" key="4">
    <source>
        <dbReference type="EMBL" id="MES1929423.1"/>
    </source>
</evidence>
<dbReference type="InterPro" id="IPR036680">
    <property type="entry name" value="SPOR-like_sf"/>
</dbReference>